<reference evidence="5 6" key="1">
    <citation type="submission" date="2024-07" db="EMBL/GenBank/DDBJ databases">
        <title>Section-level genome sequencing and comparative genomics of Aspergillus sections Usti and Cavernicolus.</title>
        <authorList>
            <consortium name="Lawrence Berkeley National Laboratory"/>
            <person name="Nybo J.L."/>
            <person name="Vesth T.C."/>
            <person name="Theobald S."/>
            <person name="Frisvad J.C."/>
            <person name="Larsen T.O."/>
            <person name="Kjaerboelling I."/>
            <person name="Rothschild-Mancinelli K."/>
            <person name="Lyhne E.K."/>
            <person name="Kogle M.E."/>
            <person name="Barry K."/>
            <person name="Clum A."/>
            <person name="Na H."/>
            <person name="Ledsgaard L."/>
            <person name="Lin J."/>
            <person name="Lipzen A."/>
            <person name="Kuo A."/>
            <person name="Riley R."/>
            <person name="Mondo S."/>
            <person name="LaButti K."/>
            <person name="Haridas S."/>
            <person name="Pangalinan J."/>
            <person name="Salamov A.A."/>
            <person name="Simmons B.A."/>
            <person name="Magnuson J.K."/>
            <person name="Chen J."/>
            <person name="Drula E."/>
            <person name="Henrissat B."/>
            <person name="Wiebenga A."/>
            <person name="Lubbers R.J."/>
            <person name="Gomes A.C."/>
            <person name="Makela M.R."/>
            <person name="Stajich J."/>
            <person name="Grigoriev I.V."/>
            <person name="Mortensen U.H."/>
            <person name="De vries R.P."/>
            <person name="Baker S.E."/>
            <person name="Andersen M.R."/>
        </authorList>
    </citation>
    <scope>NUCLEOTIDE SEQUENCE [LARGE SCALE GENOMIC DNA]</scope>
    <source>
        <strain evidence="5 6">CBS 600.67</strain>
    </source>
</reference>
<dbReference type="PANTHER" id="PTHR47706:SF4">
    <property type="entry name" value="NMRA-LIKE DOMAIN-CONTAINING PROTEIN"/>
    <property type="match status" value="1"/>
</dbReference>
<dbReference type="InterPro" id="IPR008030">
    <property type="entry name" value="NmrA-like"/>
</dbReference>
<evidence type="ECO:0000256" key="2">
    <source>
        <dbReference type="ARBA" id="ARBA00022857"/>
    </source>
</evidence>
<keyword evidence="6" id="KW-1185">Reference proteome</keyword>
<evidence type="ECO:0000256" key="1">
    <source>
        <dbReference type="ARBA" id="ARBA00005725"/>
    </source>
</evidence>
<keyword evidence="2" id="KW-0521">NADP</keyword>
<feature type="domain" description="NmrA-like" evidence="4">
    <location>
        <begin position="3"/>
        <end position="244"/>
    </location>
</feature>
<proteinExistence type="inferred from homology"/>
<dbReference type="Gene3D" id="3.40.50.720">
    <property type="entry name" value="NAD(P)-binding Rossmann-like Domain"/>
    <property type="match status" value="1"/>
</dbReference>
<organism evidence="5 6">
    <name type="scientific">Aspergillus cavernicola</name>
    <dbReference type="NCBI Taxonomy" id="176166"/>
    <lineage>
        <taxon>Eukaryota</taxon>
        <taxon>Fungi</taxon>
        <taxon>Dikarya</taxon>
        <taxon>Ascomycota</taxon>
        <taxon>Pezizomycotina</taxon>
        <taxon>Eurotiomycetes</taxon>
        <taxon>Eurotiomycetidae</taxon>
        <taxon>Eurotiales</taxon>
        <taxon>Aspergillaceae</taxon>
        <taxon>Aspergillus</taxon>
        <taxon>Aspergillus subgen. Nidulantes</taxon>
    </lineage>
</organism>
<keyword evidence="3" id="KW-0560">Oxidoreductase</keyword>
<evidence type="ECO:0000313" key="5">
    <source>
        <dbReference type="EMBL" id="KAL2825340.1"/>
    </source>
</evidence>
<evidence type="ECO:0000256" key="3">
    <source>
        <dbReference type="ARBA" id="ARBA00023002"/>
    </source>
</evidence>
<dbReference type="PANTHER" id="PTHR47706">
    <property type="entry name" value="NMRA-LIKE FAMILY PROTEIN"/>
    <property type="match status" value="1"/>
</dbReference>
<comment type="similarity">
    <text evidence="1">Belongs to the NmrA-type oxidoreductase family. Isoflavone reductase subfamily.</text>
</comment>
<protein>
    <submittedName>
        <fullName evidence="5">NAD(P)-binding protein</fullName>
    </submittedName>
</protein>
<dbReference type="Gene3D" id="3.90.25.10">
    <property type="entry name" value="UDP-galactose 4-epimerase, domain 1"/>
    <property type="match status" value="1"/>
</dbReference>
<dbReference type="Proteomes" id="UP001610335">
    <property type="component" value="Unassembled WGS sequence"/>
</dbReference>
<comment type="caution">
    <text evidence="5">The sequence shown here is derived from an EMBL/GenBank/DDBJ whole genome shotgun (WGS) entry which is preliminary data.</text>
</comment>
<dbReference type="InterPro" id="IPR051609">
    <property type="entry name" value="NmrA/Isoflavone_reductase-like"/>
</dbReference>
<sequence length="316" mass="35197">MVKIAVAGGSGNVAQEIIDVLVATGRHEILILSRKDIPTESTPGITWIKANYEDTESLTQILQGVHTVLSFVSEQESQSSPFQKNLIDAAIKAGVKRFAPSEWATSGTQQLSWYAYKKYIRGYLEEVNKKGKVLEYTLFQPGLFVNYFTRPYKSTKHIHQMEIMIDFENRRAIIIDGSEDAKITLTAVQDLANVVSKAIDYEGEWPVVGGIHGTTISIGDFIKLGEKVRGGPFTVEKVTKEEFEKGDWETSWVPRIDHPSIPVDQVDIFSRVGVAGILLGISAGAFKVSDAWNRLLPDYEFVQAQGFLEEAWEGKP</sequence>
<dbReference type="SUPFAM" id="SSF51735">
    <property type="entry name" value="NAD(P)-binding Rossmann-fold domains"/>
    <property type="match status" value="1"/>
</dbReference>
<accession>A0ABR4IC74</accession>
<dbReference type="InterPro" id="IPR036291">
    <property type="entry name" value="NAD(P)-bd_dom_sf"/>
</dbReference>
<name>A0ABR4IC74_9EURO</name>
<evidence type="ECO:0000313" key="6">
    <source>
        <dbReference type="Proteomes" id="UP001610335"/>
    </source>
</evidence>
<gene>
    <name evidence="5" type="ORF">BDW59DRAFT_146434</name>
</gene>
<evidence type="ECO:0000259" key="4">
    <source>
        <dbReference type="Pfam" id="PF05368"/>
    </source>
</evidence>
<dbReference type="EMBL" id="JBFXLS010000037">
    <property type="protein sequence ID" value="KAL2825340.1"/>
    <property type="molecule type" value="Genomic_DNA"/>
</dbReference>
<dbReference type="Pfam" id="PF05368">
    <property type="entry name" value="NmrA"/>
    <property type="match status" value="1"/>
</dbReference>